<gene>
    <name evidence="3" type="ORF">BT67DRAFT_426463</name>
</gene>
<organism evidence="3 4">
    <name type="scientific">Trichocladium antarcticum</name>
    <dbReference type="NCBI Taxonomy" id="1450529"/>
    <lineage>
        <taxon>Eukaryota</taxon>
        <taxon>Fungi</taxon>
        <taxon>Dikarya</taxon>
        <taxon>Ascomycota</taxon>
        <taxon>Pezizomycotina</taxon>
        <taxon>Sordariomycetes</taxon>
        <taxon>Sordariomycetidae</taxon>
        <taxon>Sordariales</taxon>
        <taxon>Chaetomiaceae</taxon>
        <taxon>Trichocladium</taxon>
    </lineage>
</organism>
<sequence length="458" mass="49961">METVFCECQKCGAPIGRFANLWTQIGKSYFSPAVEPEDALAARSHGEIRVGEQGTLVEECRLQDIVCSSCTAVIGLKCVEAPVNHVLDQNQILLRLASVALLDSDGEQIEFAIKRRLSVNEPSRVHGGGFASSAFPGAFELQQLQAELRSQRDDIKRIDSNGFSIVSALDKRVGRIEGEVAKLKGTVVDLGRDIGGVLKELRRLKADLSEARRPAEENTAFVALQDQLTSLSSSLGVVEQQVATVNAQLRSDIPELRSQLSRNQQDVENSKAEIRDSVPAADHAQDVAVLRAEMSQLRRELEDVRARRMDRAETAFPPRELEILTSNIAKIGNRASQVETLQMELEILKGRVERTEASTQASDARRPTHAFDSGDLPGIRKRASSPGLDSVSKRHASSSGYSDFPERGYATPPAWPANPSVSVSQQDSLAIANSGKRGRKPAGGKGTPNDIPTRLRKR</sequence>
<feature type="coiled-coil region" evidence="1">
    <location>
        <begin position="253"/>
        <end position="307"/>
    </location>
</feature>
<evidence type="ECO:0000256" key="1">
    <source>
        <dbReference type="SAM" id="Coils"/>
    </source>
</evidence>
<dbReference type="Proteomes" id="UP001304895">
    <property type="component" value="Unassembled WGS sequence"/>
</dbReference>
<protein>
    <submittedName>
        <fullName evidence="3">Uncharacterized protein</fullName>
    </submittedName>
</protein>
<dbReference type="AlphaFoldDB" id="A0AAN6UF28"/>
<evidence type="ECO:0000256" key="2">
    <source>
        <dbReference type="SAM" id="MobiDB-lite"/>
    </source>
</evidence>
<feature type="compositionally biased region" description="Polar residues" evidence="2">
    <location>
        <begin position="419"/>
        <end position="428"/>
    </location>
</feature>
<keyword evidence="4" id="KW-1185">Reference proteome</keyword>
<reference evidence="3" key="1">
    <citation type="journal article" date="2023" name="Mol. Phylogenet. Evol.">
        <title>Genome-scale phylogeny and comparative genomics of the fungal order Sordariales.</title>
        <authorList>
            <person name="Hensen N."/>
            <person name="Bonometti L."/>
            <person name="Westerberg I."/>
            <person name="Brannstrom I.O."/>
            <person name="Guillou S."/>
            <person name="Cros-Aarteil S."/>
            <person name="Calhoun S."/>
            <person name="Haridas S."/>
            <person name="Kuo A."/>
            <person name="Mondo S."/>
            <person name="Pangilinan J."/>
            <person name="Riley R."/>
            <person name="LaButti K."/>
            <person name="Andreopoulos B."/>
            <person name="Lipzen A."/>
            <person name="Chen C."/>
            <person name="Yan M."/>
            <person name="Daum C."/>
            <person name="Ng V."/>
            <person name="Clum A."/>
            <person name="Steindorff A."/>
            <person name="Ohm R.A."/>
            <person name="Martin F."/>
            <person name="Silar P."/>
            <person name="Natvig D.O."/>
            <person name="Lalanne C."/>
            <person name="Gautier V."/>
            <person name="Ament-Velasquez S.L."/>
            <person name="Kruys A."/>
            <person name="Hutchinson M.I."/>
            <person name="Powell A.J."/>
            <person name="Barry K."/>
            <person name="Miller A.N."/>
            <person name="Grigoriev I.V."/>
            <person name="Debuchy R."/>
            <person name="Gladieux P."/>
            <person name="Hiltunen Thoren M."/>
            <person name="Johannesson H."/>
        </authorList>
    </citation>
    <scope>NUCLEOTIDE SEQUENCE</scope>
    <source>
        <strain evidence="3">CBS 123565</strain>
    </source>
</reference>
<feature type="region of interest" description="Disordered" evidence="2">
    <location>
        <begin position="356"/>
        <end position="458"/>
    </location>
</feature>
<accession>A0AAN6UF28</accession>
<dbReference type="EMBL" id="MU853421">
    <property type="protein sequence ID" value="KAK4131807.1"/>
    <property type="molecule type" value="Genomic_DNA"/>
</dbReference>
<evidence type="ECO:0000313" key="3">
    <source>
        <dbReference type="EMBL" id="KAK4131807.1"/>
    </source>
</evidence>
<evidence type="ECO:0000313" key="4">
    <source>
        <dbReference type="Proteomes" id="UP001304895"/>
    </source>
</evidence>
<name>A0AAN6UF28_9PEZI</name>
<reference evidence="3" key="2">
    <citation type="submission" date="2023-05" db="EMBL/GenBank/DDBJ databases">
        <authorList>
            <consortium name="Lawrence Berkeley National Laboratory"/>
            <person name="Steindorff A."/>
            <person name="Hensen N."/>
            <person name="Bonometti L."/>
            <person name="Westerberg I."/>
            <person name="Brannstrom I.O."/>
            <person name="Guillou S."/>
            <person name="Cros-Aarteil S."/>
            <person name="Calhoun S."/>
            <person name="Haridas S."/>
            <person name="Kuo A."/>
            <person name="Mondo S."/>
            <person name="Pangilinan J."/>
            <person name="Riley R."/>
            <person name="Labutti K."/>
            <person name="Andreopoulos B."/>
            <person name="Lipzen A."/>
            <person name="Chen C."/>
            <person name="Yanf M."/>
            <person name="Daum C."/>
            <person name="Ng V."/>
            <person name="Clum A."/>
            <person name="Ohm R."/>
            <person name="Martin F."/>
            <person name="Silar P."/>
            <person name="Natvig D."/>
            <person name="Lalanne C."/>
            <person name="Gautier V."/>
            <person name="Ament-Velasquez S.L."/>
            <person name="Kruys A."/>
            <person name="Hutchinson M.I."/>
            <person name="Powell A.J."/>
            <person name="Barry K."/>
            <person name="Miller A.N."/>
            <person name="Grigoriev I.V."/>
            <person name="Debuchy R."/>
            <person name="Gladieux P."/>
            <person name="Thoren M.H."/>
            <person name="Johannesson H."/>
        </authorList>
    </citation>
    <scope>NUCLEOTIDE SEQUENCE</scope>
    <source>
        <strain evidence="3">CBS 123565</strain>
    </source>
</reference>
<dbReference type="Gene3D" id="1.10.287.1490">
    <property type="match status" value="1"/>
</dbReference>
<keyword evidence="1" id="KW-0175">Coiled coil</keyword>
<proteinExistence type="predicted"/>
<comment type="caution">
    <text evidence="3">The sequence shown here is derived from an EMBL/GenBank/DDBJ whole genome shotgun (WGS) entry which is preliminary data.</text>
</comment>